<keyword evidence="2" id="KW-1185">Reference proteome</keyword>
<dbReference type="AlphaFoldDB" id="A0A498I3M9"/>
<protein>
    <submittedName>
        <fullName evidence="1">Uncharacterized protein</fullName>
    </submittedName>
</protein>
<organism evidence="1 2">
    <name type="scientific">Malus domestica</name>
    <name type="common">Apple</name>
    <name type="synonym">Pyrus malus</name>
    <dbReference type="NCBI Taxonomy" id="3750"/>
    <lineage>
        <taxon>Eukaryota</taxon>
        <taxon>Viridiplantae</taxon>
        <taxon>Streptophyta</taxon>
        <taxon>Embryophyta</taxon>
        <taxon>Tracheophyta</taxon>
        <taxon>Spermatophyta</taxon>
        <taxon>Magnoliopsida</taxon>
        <taxon>eudicotyledons</taxon>
        <taxon>Gunneridae</taxon>
        <taxon>Pentapetalae</taxon>
        <taxon>rosids</taxon>
        <taxon>fabids</taxon>
        <taxon>Rosales</taxon>
        <taxon>Rosaceae</taxon>
        <taxon>Amygdaloideae</taxon>
        <taxon>Maleae</taxon>
        <taxon>Malus</taxon>
    </lineage>
</organism>
<reference evidence="1 2" key="1">
    <citation type="submission" date="2018-10" db="EMBL/GenBank/DDBJ databases">
        <title>A high-quality apple genome assembly.</title>
        <authorList>
            <person name="Hu J."/>
        </authorList>
    </citation>
    <scope>NUCLEOTIDE SEQUENCE [LARGE SCALE GENOMIC DNA]</scope>
    <source>
        <strain evidence="2">cv. HFTH1</strain>
        <tissue evidence="1">Young leaf</tissue>
    </source>
</reference>
<proteinExistence type="predicted"/>
<dbReference type="Proteomes" id="UP000290289">
    <property type="component" value="Chromosome 14"/>
</dbReference>
<evidence type="ECO:0000313" key="1">
    <source>
        <dbReference type="EMBL" id="RXH76675.1"/>
    </source>
</evidence>
<comment type="caution">
    <text evidence="1">The sequence shown here is derived from an EMBL/GenBank/DDBJ whole genome shotgun (WGS) entry which is preliminary data.</text>
</comment>
<name>A0A498I3M9_MALDO</name>
<evidence type="ECO:0000313" key="2">
    <source>
        <dbReference type="Proteomes" id="UP000290289"/>
    </source>
</evidence>
<sequence length="86" mass="9733">MSKASEGFLSAFVTMICLDLELVPRKKSFGGLWPGLWVRSSLMGWTRWLLLAGYLNKPIKTRPKLLKKGKKNNGRVTVRILKCLGK</sequence>
<accession>A0A498I3M9</accession>
<gene>
    <name evidence="1" type="ORF">DVH24_019563</name>
</gene>
<dbReference type="EMBL" id="RDQH01000340">
    <property type="protein sequence ID" value="RXH76675.1"/>
    <property type="molecule type" value="Genomic_DNA"/>
</dbReference>